<reference evidence="2 3" key="1">
    <citation type="submission" date="2023-09" db="EMBL/GenBank/DDBJ databases">
        <title>Thalassobella suaedae gen. nov., sp. nov., a marine bacterium of the family Flavobacteriaceae isolated from a halophyte Suaeda japonica.</title>
        <authorList>
            <person name="Lee S.Y."/>
            <person name="Hwang C.Y."/>
        </authorList>
    </citation>
    <scope>NUCLEOTIDE SEQUENCE [LARGE SCALE GENOMIC DNA]</scope>
    <source>
        <strain evidence="2 3">HL-DH14</strain>
    </source>
</reference>
<feature type="domain" description="DUF6250" evidence="1">
    <location>
        <begin position="69"/>
        <end position="228"/>
    </location>
</feature>
<dbReference type="Pfam" id="PF19763">
    <property type="entry name" value="DUF6250"/>
    <property type="match status" value="1"/>
</dbReference>
<dbReference type="EMBL" id="CP134537">
    <property type="protein sequence ID" value="WNH10713.1"/>
    <property type="molecule type" value="Genomic_DNA"/>
</dbReference>
<accession>A0ABY9XXY2</accession>
<evidence type="ECO:0000259" key="1">
    <source>
        <dbReference type="Pfam" id="PF19763"/>
    </source>
</evidence>
<dbReference type="InterPro" id="IPR046217">
    <property type="entry name" value="DUF6250"/>
</dbReference>
<gene>
    <name evidence="2" type="ORF">RHP51_08760</name>
</gene>
<dbReference type="Gene3D" id="2.60.120.200">
    <property type="match status" value="1"/>
</dbReference>
<sequence>MLKPLILTTILSIISYTFNAQVKNEKILIYQKDTLLFEDDFDKSLTEWKIETDTLRNTKIDIIDEKLIIDVDCGATIWLNKKLSGNLLIEYKRKVLMEDGANDRLSDLNQFWMAHDPENSNLFTRNGTFSQYHNLKLYYFGIGGNSNTTTRCRKYLGNGERYLIEDLREKKYLLEPNKTYVIQTVVYNGVTKVFVDNQEYFSFLDKEPLESGYFGFRTTESRQEIDDLKIYRLK</sequence>
<proteinExistence type="predicted"/>
<evidence type="ECO:0000313" key="2">
    <source>
        <dbReference type="EMBL" id="WNH10713.1"/>
    </source>
</evidence>
<name>A0ABY9XXY2_9FLAO</name>
<dbReference type="RefSeq" id="WP_415866950.1">
    <property type="nucleotide sequence ID" value="NZ_CP134537.1"/>
</dbReference>
<protein>
    <submittedName>
        <fullName evidence="2">DUF6250 domain-containing protein</fullName>
    </submittedName>
</protein>
<organism evidence="2 3">
    <name type="scientific">Thalassobellus suaedae</name>
    <dbReference type="NCBI Taxonomy" id="3074124"/>
    <lineage>
        <taxon>Bacteria</taxon>
        <taxon>Pseudomonadati</taxon>
        <taxon>Bacteroidota</taxon>
        <taxon>Flavobacteriia</taxon>
        <taxon>Flavobacteriales</taxon>
        <taxon>Flavobacteriaceae</taxon>
        <taxon>Thalassobellus</taxon>
    </lineage>
</organism>
<evidence type="ECO:0000313" key="3">
    <source>
        <dbReference type="Proteomes" id="UP001302806"/>
    </source>
</evidence>
<dbReference type="Proteomes" id="UP001302806">
    <property type="component" value="Chromosome"/>
</dbReference>